<dbReference type="Gene3D" id="3.40.50.300">
    <property type="entry name" value="P-loop containing nucleotide triphosphate hydrolases"/>
    <property type="match status" value="1"/>
</dbReference>
<protein>
    <submittedName>
        <fullName evidence="2">NACHT domain-containing protein</fullName>
    </submittedName>
</protein>
<accession>A0ABW6MB57</accession>
<keyword evidence="3" id="KW-1185">Reference proteome</keyword>
<name>A0ABW6MB57_9ACTN</name>
<evidence type="ECO:0000256" key="1">
    <source>
        <dbReference type="SAM" id="MobiDB-lite"/>
    </source>
</evidence>
<feature type="compositionally biased region" description="Pro residues" evidence="1">
    <location>
        <begin position="76"/>
        <end position="85"/>
    </location>
</feature>
<dbReference type="SUPFAM" id="SSF52540">
    <property type="entry name" value="P-loop containing nucleoside triphosphate hydrolases"/>
    <property type="match status" value="1"/>
</dbReference>
<evidence type="ECO:0000313" key="3">
    <source>
        <dbReference type="Proteomes" id="UP001601303"/>
    </source>
</evidence>
<dbReference type="RefSeq" id="WP_388110833.1">
    <property type="nucleotide sequence ID" value="NZ_JBIAHM010000011.1"/>
</dbReference>
<reference evidence="2 3" key="1">
    <citation type="submission" date="2024-10" db="EMBL/GenBank/DDBJ databases">
        <title>The Natural Products Discovery Center: Release of the First 8490 Sequenced Strains for Exploring Actinobacteria Biosynthetic Diversity.</title>
        <authorList>
            <person name="Kalkreuter E."/>
            <person name="Kautsar S.A."/>
            <person name="Yang D."/>
            <person name="Bader C.D."/>
            <person name="Teijaro C.N."/>
            <person name="Fluegel L."/>
            <person name="Davis C.M."/>
            <person name="Simpson J.R."/>
            <person name="Lauterbach L."/>
            <person name="Steele A.D."/>
            <person name="Gui C."/>
            <person name="Meng S."/>
            <person name="Li G."/>
            <person name="Viehrig K."/>
            <person name="Ye F."/>
            <person name="Su P."/>
            <person name="Kiefer A.F."/>
            <person name="Nichols A."/>
            <person name="Cepeda A.J."/>
            <person name="Yan W."/>
            <person name="Fan B."/>
            <person name="Jiang Y."/>
            <person name="Adhikari A."/>
            <person name="Zheng C.-J."/>
            <person name="Schuster L."/>
            <person name="Cowan T.M."/>
            <person name="Smanski M.J."/>
            <person name="Chevrette M.G."/>
            <person name="De Carvalho L.P.S."/>
            <person name="Shen B."/>
        </authorList>
    </citation>
    <scope>NUCLEOTIDE SEQUENCE [LARGE SCALE GENOMIC DNA]</scope>
    <source>
        <strain evidence="2 3">NPDC006488</strain>
    </source>
</reference>
<organism evidence="2 3">
    <name type="scientific">Streptomyces hokutonensis</name>
    <dbReference type="NCBI Taxonomy" id="1306990"/>
    <lineage>
        <taxon>Bacteria</taxon>
        <taxon>Bacillati</taxon>
        <taxon>Actinomycetota</taxon>
        <taxon>Actinomycetes</taxon>
        <taxon>Kitasatosporales</taxon>
        <taxon>Streptomycetaceae</taxon>
        <taxon>Streptomyces</taxon>
    </lineage>
</organism>
<proteinExistence type="predicted"/>
<feature type="region of interest" description="Disordered" evidence="1">
    <location>
        <begin position="70"/>
        <end position="94"/>
    </location>
</feature>
<sequence>MAGKSYTRLAEESGYAPTTISHTLSGTRFPGLTEPLLRRALKILELCGATSDDTAAWERFHADLAAWARRDASGTPPQPPRPPGTEPTEQPELSDQVKALLATQLDDGESVPYLLPVGRLPHLSEVYIRQLLGPDDSDETADTTARPAHDVVVGAPKHLLVVAGPGGGKSTLVRRLAGALGTAWLEQDSPPPLVPIWVTATELARQPDTIESKLIPESLPPGLRWLALVDGVDEIVEATRRRDFILKLARLAKRHRSDLQLLITTRPLPRDEDSKLREEGVIPYTLEPFDRPRFIDFAERWFGDSATAADYIRQVDRACLGPLVSIPLLATITAVVYEAYPNSPLPGNQYLLYEQYRRHLIRIKEPQLREQWQRLEEVARFEIPRAAETIRKLAARNGVDLLHHLAVEQTTRAVDGLTNIALKWLDDRLDTRASYLILDWPEYVRGILAGTGMLLRAGSDVRFLHTSFAEHLAAEYRAQQLPETNSFEEPSWLAVIQRARAHDEAALATLIHAAHRSTTRARGLLELMQVGTNADRLVAAHLLAEGPILDDTHARWFLSQLEVADPDLDLDWWSLASRIGHPEIAKRLTELAHQPSERRYAAAAALAAHRPEVAGFELAKIVQSDTEPWENRCDALRALIRLGDQRAQQAALILRDKLLEQDRDRLDIEYGISALEEIWPVDELERFFRERSTLPNGSVLFVALSALASLSEESREEASSLLFSLIDPADIDSIDSREAILLLKQIPGGETKVSYLLASAPLRLKEQLELVKREVQLGVLDQETVVGMLARTAGLPRWYEFSSNAEVFESAQCLRQLLNDIHDDVKPSLCSVLQWNVMLCRDVRLRGQVILFVLMVAGWEFIRGCEWGEYRSGNIVKKVLGEAARFSGGRTPWDDWYGDASRFSAHGYGSDFDSRSDLEVPNGWGEWIGWLALSMSEIDAPPWSEIDKLVSFAVDRSIPNAGRSVVVLMVVLLLCVPYTRIDSGARANRVRFLADEFPSLGFRLREISRLIEREL</sequence>
<gene>
    <name evidence="2" type="ORF">ACFYNQ_29780</name>
</gene>
<dbReference type="Proteomes" id="UP001601303">
    <property type="component" value="Unassembled WGS sequence"/>
</dbReference>
<evidence type="ECO:0000313" key="2">
    <source>
        <dbReference type="EMBL" id="MFE9602742.1"/>
    </source>
</evidence>
<dbReference type="InterPro" id="IPR027417">
    <property type="entry name" value="P-loop_NTPase"/>
</dbReference>
<dbReference type="EMBL" id="JBIAHM010000011">
    <property type="protein sequence ID" value="MFE9602742.1"/>
    <property type="molecule type" value="Genomic_DNA"/>
</dbReference>
<comment type="caution">
    <text evidence="2">The sequence shown here is derived from an EMBL/GenBank/DDBJ whole genome shotgun (WGS) entry which is preliminary data.</text>
</comment>